<accession>A0A9D4U6S5</accession>
<dbReference type="PANTHER" id="PTHR21540:SF0">
    <property type="entry name" value="PHD FAMILY PROTEIN"/>
    <property type="match status" value="1"/>
</dbReference>
<dbReference type="PROSITE" id="PS50966">
    <property type="entry name" value="ZF_SWIM"/>
    <property type="match status" value="1"/>
</dbReference>
<dbReference type="InterPro" id="IPR007527">
    <property type="entry name" value="Znf_SWIM"/>
</dbReference>
<dbReference type="InterPro" id="IPR001841">
    <property type="entry name" value="Znf_RING"/>
</dbReference>
<dbReference type="AlphaFoldDB" id="A0A9D4U6S5"/>
<evidence type="ECO:0000259" key="3">
    <source>
        <dbReference type="PROSITE" id="PS50966"/>
    </source>
</evidence>
<dbReference type="EMBL" id="JABFUD020000022">
    <property type="protein sequence ID" value="KAI5062160.1"/>
    <property type="molecule type" value="Genomic_DNA"/>
</dbReference>
<dbReference type="GO" id="GO:0008270">
    <property type="term" value="F:zinc ion binding"/>
    <property type="evidence" value="ECO:0007669"/>
    <property type="project" value="UniProtKB-KW"/>
</dbReference>
<proteinExistence type="predicted"/>
<reference evidence="4" key="1">
    <citation type="submission" date="2021-01" db="EMBL/GenBank/DDBJ databases">
        <title>Adiantum capillus-veneris genome.</title>
        <authorList>
            <person name="Fang Y."/>
            <person name="Liao Q."/>
        </authorList>
    </citation>
    <scope>NUCLEOTIDE SEQUENCE</scope>
    <source>
        <strain evidence="4">H3</strain>
        <tissue evidence="4">Leaf</tissue>
    </source>
</reference>
<dbReference type="OrthoDB" id="2122982at2759"/>
<dbReference type="PANTHER" id="PTHR21540">
    <property type="entry name" value="RING FINGER AND SWIM DOMAIN-CONTAINING PROTEIN 2"/>
    <property type="match status" value="1"/>
</dbReference>
<dbReference type="Proteomes" id="UP000886520">
    <property type="component" value="Chromosome 22"/>
</dbReference>
<keyword evidence="1" id="KW-0479">Metal-binding</keyword>
<dbReference type="Pfam" id="PF13639">
    <property type="entry name" value="zf-RING_2"/>
    <property type="match status" value="1"/>
</dbReference>
<dbReference type="GO" id="GO:0061630">
    <property type="term" value="F:ubiquitin protein ligase activity"/>
    <property type="evidence" value="ECO:0007669"/>
    <property type="project" value="InterPro"/>
</dbReference>
<sequence length="258" mass="28957">MRCWRKIIVAQEEEEVQERIARAFSHRLYLIDKKLSGAPPSECEFFILGATGNVYTVKLSLLPSCTCPDHAKGNTCKHILFVMLRVLKLPRDDPRVWQKALLPSELHDLLKNLSVSGAVLASSLVRQRFKQITGESLAPAEEPSKPLQREIDGDCPICYEPMAAGDGKPLEPVVFCKTCGNNVHADCFKRWSQSKKHGSVTCIYCRAIWVSDTHGTGPSSRGEGDYINLAAYSNAHNPDETTIEALYPSSHQWWLKYR</sequence>
<evidence type="ECO:0000313" key="4">
    <source>
        <dbReference type="EMBL" id="KAI5062160.1"/>
    </source>
</evidence>
<organism evidence="4 5">
    <name type="scientific">Adiantum capillus-veneris</name>
    <name type="common">Maidenhair fern</name>
    <dbReference type="NCBI Taxonomy" id="13818"/>
    <lineage>
        <taxon>Eukaryota</taxon>
        <taxon>Viridiplantae</taxon>
        <taxon>Streptophyta</taxon>
        <taxon>Embryophyta</taxon>
        <taxon>Tracheophyta</taxon>
        <taxon>Polypodiopsida</taxon>
        <taxon>Polypodiidae</taxon>
        <taxon>Polypodiales</taxon>
        <taxon>Pteridineae</taxon>
        <taxon>Pteridaceae</taxon>
        <taxon>Vittarioideae</taxon>
        <taxon>Adiantum</taxon>
    </lineage>
</organism>
<keyword evidence="5" id="KW-1185">Reference proteome</keyword>
<feature type="domain" description="RING-type" evidence="2">
    <location>
        <begin position="155"/>
        <end position="206"/>
    </location>
</feature>
<comment type="caution">
    <text evidence="4">The sequence shown here is derived from an EMBL/GenBank/DDBJ whole genome shotgun (WGS) entry which is preliminary data.</text>
</comment>
<gene>
    <name evidence="4" type="ORF">GOP47_0022699</name>
</gene>
<dbReference type="CDD" id="cd16494">
    <property type="entry name" value="RING-CH-C4HC3_ZSWM2"/>
    <property type="match status" value="1"/>
</dbReference>
<dbReference type="Gene3D" id="3.30.40.10">
    <property type="entry name" value="Zinc/RING finger domain, C3HC4 (zinc finger)"/>
    <property type="match status" value="1"/>
</dbReference>
<dbReference type="PROSITE" id="PS50089">
    <property type="entry name" value="ZF_RING_2"/>
    <property type="match status" value="1"/>
</dbReference>
<keyword evidence="1" id="KW-0863">Zinc-finger</keyword>
<protein>
    <submittedName>
        <fullName evidence="4">Uncharacterized protein</fullName>
    </submittedName>
</protein>
<keyword evidence="1" id="KW-0862">Zinc</keyword>
<dbReference type="InterPro" id="IPR013083">
    <property type="entry name" value="Znf_RING/FYVE/PHD"/>
</dbReference>
<name>A0A9D4U6S5_ADICA</name>
<dbReference type="SUPFAM" id="SSF57850">
    <property type="entry name" value="RING/U-box"/>
    <property type="match status" value="1"/>
</dbReference>
<evidence type="ECO:0000256" key="1">
    <source>
        <dbReference type="PROSITE-ProRule" id="PRU00175"/>
    </source>
</evidence>
<dbReference type="Pfam" id="PF04434">
    <property type="entry name" value="SWIM"/>
    <property type="match status" value="1"/>
</dbReference>
<evidence type="ECO:0000313" key="5">
    <source>
        <dbReference type="Proteomes" id="UP000886520"/>
    </source>
</evidence>
<dbReference type="InterPro" id="IPR039903">
    <property type="entry name" value="Zswim2"/>
</dbReference>
<feature type="domain" description="SWIM-type" evidence="3">
    <location>
        <begin position="55"/>
        <end position="87"/>
    </location>
</feature>
<evidence type="ECO:0000259" key="2">
    <source>
        <dbReference type="PROSITE" id="PS50089"/>
    </source>
</evidence>